<reference evidence="2" key="1">
    <citation type="journal article" date="2019" name="Int. J. Syst. Evol. Microbiol.">
        <title>The Global Catalogue of Microorganisms (GCM) 10K type strain sequencing project: providing services to taxonomists for standard genome sequencing and annotation.</title>
        <authorList>
            <consortium name="The Broad Institute Genomics Platform"/>
            <consortium name="The Broad Institute Genome Sequencing Center for Infectious Disease"/>
            <person name="Wu L."/>
            <person name="Ma J."/>
        </authorList>
    </citation>
    <scope>NUCLEOTIDE SEQUENCE [LARGE SCALE GENOMIC DNA]</scope>
    <source>
        <strain evidence="2">CGMCC 1.15394</strain>
    </source>
</reference>
<proteinExistence type="predicted"/>
<keyword evidence="2" id="KW-1185">Reference proteome</keyword>
<accession>A0ABQ1U0N3</accession>
<comment type="caution">
    <text evidence="1">The sequence shown here is derived from an EMBL/GenBank/DDBJ whole genome shotgun (WGS) entry which is preliminary data.</text>
</comment>
<sequence>MKLTFYSLLLLLITGCAISVSVLKSGIKIDGENSSNNEFIYWINLDNINEFKLYPDGCSQYDERSFMMSFLVPLPPLVPTTKVDEVTKSEANFTIRITSETGANVDLDSVSISVTLGSDAYDFVYAETITNQYIPEFKAYRFKSSLKCGQILDGTLNIKGFDVDTIKYKINFFEGTELEVGYLQA</sequence>
<evidence type="ECO:0000313" key="1">
    <source>
        <dbReference type="EMBL" id="GGF08279.1"/>
    </source>
</evidence>
<evidence type="ECO:0008006" key="3">
    <source>
        <dbReference type="Google" id="ProtNLM"/>
    </source>
</evidence>
<evidence type="ECO:0000313" key="2">
    <source>
        <dbReference type="Proteomes" id="UP000638462"/>
    </source>
</evidence>
<dbReference type="EMBL" id="BMIT01000018">
    <property type="protein sequence ID" value="GGF08279.1"/>
    <property type="molecule type" value="Genomic_DNA"/>
</dbReference>
<dbReference type="RefSeq" id="WP_188730868.1">
    <property type="nucleotide sequence ID" value="NZ_BMIT01000018.1"/>
</dbReference>
<organism evidence="1 2">
    <name type="scientific">Pseudoalteromonas gelatinilytica</name>
    <dbReference type="NCBI Taxonomy" id="1703256"/>
    <lineage>
        <taxon>Bacteria</taxon>
        <taxon>Pseudomonadati</taxon>
        <taxon>Pseudomonadota</taxon>
        <taxon>Gammaproteobacteria</taxon>
        <taxon>Alteromonadales</taxon>
        <taxon>Pseudoalteromonadaceae</taxon>
        <taxon>Pseudoalteromonas</taxon>
    </lineage>
</organism>
<protein>
    <recommendedName>
        <fullName evidence="3">Lipoprotein</fullName>
    </recommendedName>
</protein>
<dbReference type="PROSITE" id="PS51257">
    <property type="entry name" value="PROKAR_LIPOPROTEIN"/>
    <property type="match status" value="1"/>
</dbReference>
<dbReference type="Proteomes" id="UP000638462">
    <property type="component" value="Unassembled WGS sequence"/>
</dbReference>
<gene>
    <name evidence="1" type="ORF">GCM10008027_36530</name>
</gene>
<name>A0ABQ1U0N3_9GAMM</name>